<dbReference type="Pfam" id="PF03031">
    <property type="entry name" value="NIF"/>
    <property type="match status" value="1"/>
</dbReference>
<keyword evidence="1" id="KW-0811">Translocation</keyword>
<evidence type="ECO:0000259" key="3">
    <source>
        <dbReference type="PROSITE" id="PS50969"/>
    </source>
</evidence>
<feature type="region of interest" description="Disordered" evidence="2">
    <location>
        <begin position="1"/>
        <end position="79"/>
    </location>
</feature>
<comment type="subunit">
    <text evidence="1">Component of the TIM23 complex.</text>
</comment>
<comment type="function">
    <text evidence="1">Essential component of the TIM23 complex, a complex that mediates the translocation of transit peptide-containing proteins across the mitochondrial inner membrane.</text>
</comment>
<keyword evidence="1" id="KW-0496">Mitochondrion</keyword>
<feature type="compositionally biased region" description="Basic and acidic residues" evidence="2">
    <location>
        <begin position="33"/>
        <end position="45"/>
    </location>
</feature>
<dbReference type="InterPro" id="IPR023214">
    <property type="entry name" value="HAD_sf"/>
</dbReference>
<evidence type="ECO:0000256" key="2">
    <source>
        <dbReference type="SAM" id="MobiDB-lite"/>
    </source>
</evidence>
<dbReference type="Proteomes" id="UP001307849">
    <property type="component" value="Unassembled WGS sequence"/>
</dbReference>
<name>A0AAN8P017_9PEZI</name>
<keyword evidence="1" id="KW-0813">Transport</keyword>
<sequence length="469" mass="53829">MNDQIADPGDVTQDTEKYRSQRRNERKRNSKARKSEASKQVDKSEPLASIKSLEQQPRPHANSRGRQQKTSMLPNYPTNGQISGYQALMSTGPGLLGAIKQPMTTLKGRNKASQAHQSRQFHGNPTPRPGTIIQTVDRADKNIDNDFDKLNLRSENTFLMTPNLQVPHKRPVKKYFTEDDPDRIKLSKKWVPENPADAAGYRDGWTQRDHKMAQIVLPPPLPTAEYLQAARTPTKLVDNPTKRKLLVILDLNGTLLCRTRMLNGCRDKYNPWPRTNLPPFLDYLFREHHVVIFSSAMQGTILNLLKATMPREHRSKILRIFTREDMDIPRKYFKLKVSTFKRLSMVWDILADQNSNWKFDQTNTVLMDDSTEKASSEPHNHLLVPEYTVDIHHAGGDQALGNIAGYLEEVKKWENVSSYIRENPFDKDRDYPTPEGWVSHMDIYTPGPTFDPNPGYIIEGQEPPNSNFY</sequence>
<accession>A0AAN8P017</accession>
<dbReference type="SMART" id="SM00577">
    <property type="entry name" value="CPDc"/>
    <property type="match status" value="1"/>
</dbReference>
<feature type="region of interest" description="Disordered" evidence="2">
    <location>
        <begin position="106"/>
        <end position="131"/>
    </location>
</feature>
<dbReference type="PANTHER" id="PTHR12210">
    <property type="entry name" value="DULLARD PROTEIN PHOSPHATASE"/>
    <property type="match status" value="1"/>
</dbReference>
<comment type="subcellular location">
    <subcellularLocation>
        <location evidence="1">Mitochondrion inner membrane</location>
        <topology evidence="1">Single-pass membrane protein</topology>
    </subcellularLocation>
</comment>
<keyword evidence="1" id="KW-0809">Transit peptide</keyword>
<comment type="similarity">
    <text evidence="1">Belongs to the TIM50 family.</text>
</comment>
<comment type="caution">
    <text evidence="4">The sequence shown here is derived from an EMBL/GenBank/DDBJ whole genome shotgun (WGS) entry which is preliminary data.</text>
</comment>
<proteinExistence type="inferred from homology"/>
<dbReference type="SUPFAM" id="SSF56784">
    <property type="entry name" value="HAD-like"/>
    <property type="match status" value="1"/>
</dbReference>
<dbReference type="Gene3D" id="3.40.50.1000">
    <property type="entry name" value="HAD superfamily/HAD-like"/>
    <property type="match status" value="1"/>
</dbReference>
<feature type="compositionally biased region" description="Basic and acidic residues" evidence="2">
    <location>
        <begin position="14"/>
        <end position="23"/>
    </location>
</feature>
<feature type="compositionally biased region" description="Polar residues" evidence="2">
    <location>
        <begin position="111"/>
        <end position="123"/>
    </location>
</feature>
<dbReference type="PROSITE" id="PS50969">
    <property type="entry name" value="FCP1"/>
    <property type="match status" value="1"/>
</dbReference>
<dbReference type="InterPro" id="IPR036412">
    <property type="entry name" value="HAD-like_sf"/>
</dbReference>
<dbReference type="GO" id="GO:0015031">
    <property type="term" value="P:protein transport"/>
    <property type="evidence" value="ECO:0007669"/>
    <property type="project" value="UniProtKB-KW"/>
</dbReference>
<evidence type="ECO:0000256" key="1">
    <source>
        <dbReference type="RuleBase" id="RU365079"/>
    </source>
</evidence>
<dbReference type="InterPro" id="IPR050365">
    <property type="entry name" value="TIM50"/>
</dbReference>
<keyword evidence="5" id="KW-1185">Reference proteome</keyword>
<feature type="compositionally biased region" description="Polar residues" evidence="2">
    <location>
        <begin position="68"/>
        <end position="79"/>
    </location>
</feature>
<organism evidence="4 5">
    <name type="scientific">Arthrobotrys conoides</name>
    <dbReference type="NCBI Taxonomy" id="74498"/>
    <lineage>
        <taxon>Eukaryota</taxon>
        <taxon>Fungi</taxon>
        <taxon>Dikarya</taxon>
        <taxon>Ascomycota</taxon>
        <taxon>Pezizomycotina</taxon>
        <taxon>Orbiliomycetes</taxon>
        <taxon>Orbiliales</taxon>
        <taxon>Orbiliaceae</taxon>
        <taxon>Arthrobotrys</taxon>
    </lineage>
</organism>
<gene>
    <name evidence="4" type="ORF">TWF506_001770</name>
</gene>
<evidence type="ECO:0000313" key="5">
    <source>
        <dbReference type="Proteomes" id="UP001307849"/>
    </source>
</evidence>
<evidence type="ECO:0000313" key="4">
    <source>
        <dbReference type="EMBL" id="KAK6521557.1"/>
    </source>
</evidence>
<reference evidence="4 5" key="1">
    <citation type="submission" date="2019-10" db="EMBL/GenBank/DDBJ databases">
        <authorList>
            <person name="Palmer J.M."/>
        </authorList>
    </citation>
    <scope>NUCLEOTIDE SEQUENCE [LARGE SCALE GENOMIC DNA]</scope>
    <source>
        <strain evidence="4 5">TWF506</strain>
    </source>
</reference>
<dbReference type="AlphaFoldDB" id="A0AAN8P017"/>
<dbReference type="EMBL" id="JAVHJM010000001">
    <property type="protein sequence ID" value="KAK6521557.1"/>
    <property type="molecule type" value="Genomic_DNA"/>
</dbReference>
<feature type="domain" description="FCP1 homology" evidence="3">
    <location>
        <begin position="240"/>
        <end position="410"/>
    </location>
</feature>
<dbReference type="InterPro" id="IPR004274">
    <property type="entry name" value="FCP1_dom"/>
</dbReference>
<dbReference type="GO" id="GO:0005744">
    <property type="term" value="C:TIM23 mitochondrial import inner membrane translocase complex"/>
    <property type="evidence" value="ECO:0007669"/>
    <property type="project" value="UniProtKB-UniRule"/>
</dbReference>
<protein>
    <recommendedName>
        <fullName evidence="1">Mitochondrial import inner membrane translocase subunit TIM50</fullName>
    </recommendedName>
</protein>
<keyword evidence="1" id="KW-0653">Protein transport</keyword>